<dbReference type="EMBL" id="UINC01001028">
    <property type="protein sequence ID" value="SUZ68049.1"/>
    <property type="molecule type" value="Genomic_DNA"/>
</dbReference>
<dbReference type="InterPro" id="IPR056796">
    <property type="entry name" value="FdhE_C"/>
</dbReference>
<dbReference type="Gene3D" id="3.90.1670.10">
    <property type="entry name" value="FdhE-like domain"/>
    <property type="match status" value="1"/>
</dbReference>
<dbReference type="PANTHER" id="PTHR37689:SF1">
    <property type="entry name" value="PROTEIN FDHE"/>
    <property type="match status" value="1"/>
</dbReference>
<evidence type="ECO:0000259" key="3">
    <source>
        <dbReference type="Pfam" id="PF24860"/>
    </source>
</evidence>
<dbReference type="AlphaFoldDB" id="A0A381PPS6"/>
<dbReference type="GO" id="GO:0008199">
    <property type="term" value="F:ferric iron binding"/>
    <property type="evidence" value="ECO:0007669"/>
    <property type="project" value="TreeGrafter"/>
</dbReference>
<name>A0A381PPS6_9ZZZZ</name>
<dbReference type="GO" id="GO:0051604">
    <property type="term" value="P:protein maturation"/>
    <property type="evidence" value="ECO:0007669"/>
    <property type="project" value="TreeGrafter"/>
</dbReference>
<accession>A0A381PPS6</accession>
<dbReference type="PANTHER" id="PTHR37689">
    <property type="entry name" value="PROTEIN FDHE"/>
    <property type="match status" value="1"/>
</dbReference>
<evidence type="ECO:0000313" key="4">
    <source>
        <dbReference type="EMBL" id="SUZ68049.1"/>
    </source>
</evidence>
<organism evidence="4">
    <name type="scientific">marine metagenome</name>
    <dbReference type="NCBI Taxonomy" id="408172"/>
    <lineage>
        <taxon>unclassified sequences</taxon>
        <taxon>metagenomes</taxon>
        <taxon>ecological metagenomes</taxon>
    </lineage>
</organism>
<dbReference type="InterPro" id="IPR024064">
    <property type="entry name" value="FdhE-like_sf"/>
</dbReference>
<evidence type="ECO:0000259" key="2">
    <source>
        <dbReference type="Pfam" id="PF24859"/>
    </source>
</evidence>
<dbReference type="GO" id="GO:0005829">
    <property type="term" value="C:cytosol"/>
    <property type="evidence" value="ECO:0007669"/>
    <property type="project" value="TreeGrafter"/>
</dbReference>
<dbReference type="InterPro" id="IPR056797">
    <property type="entry name" value="FdhE_central"/>
</dbReference>
<dbReference type="SUPFAM" id="SSF144020">
    <property type="entry name" value="FdhE-like"/>
    <property type="match status" value="1"/>
</dbReference>
<dbReference type="CDD" id="cd16341">
    <property type="entry name" value="FdhE"/>
    <property type="match status" value="1"/>
</dbReference>
<sequence>MTPGGDPWRLRRARAIHLLPHTPHAEEILSFYVGLTEAQESLADRVPVSDWSGLIQSREDEFPRLRVPGLPLEELALPFRDFLSTVAEFGTETIKSGAHALLSRDDDRQLKPLRATLGAWGKAEKTGEDVEDDREEQEEDFYFYARAFLEPIVTSIAQADSSRPTDWIQNFCFVCGEPPQVAVLRDLPDAVGHRSLMCSICATEWRFQRLTCPHCRETEADKLPVHTAESIAHVRVDACTTCSRYVKTVDLRQDGTAVPLVDELAAVELDIWAQEQGLTKLRANVLGL</sequence>
<feature type="domain" description="FdhE central" evidence="2">
    <location>
        <begin position="172"/>
        <end position="209"/>
    </location>
</feature>
<evidence type="ECO:0008006" key="5">
    <source>
        <dbReference type="Google" id="ProtNLM"/>
    </source>
</evidence>
<feature type="domain" description="FdhE C-terminal" evidence="3">
    <location>
        <begin position="211"/>
        <end position="286"/>
    </location>
</feature>
<evidence type="ECO:0000256" key="1">
    <source>
        <dbReference type="ARBA" id="ARBA00022490"/>
    </source>
</evidence>
<dbReference type="Pfam" id="PF24860">
    <property type="entry name" value="FdhE_C"/>
    <property type="match status" value="1"/>
</dbReference>
<proteinExistence type="predicted"/>
<gene>
    <name evidence="4" type="ORF">METZ01_LOCUS20903</name>
</gene>
<dbReference type="InterPro" id="IPR006452">
    <property type="entry name" value="Formate_DH_accessory"/>
</dbReference>
<reference evidence="4" key="1">
    <citation type="submission" date="2018-05" db="EMBL/GenBank/DDBJ databases">
        <authorList>
            <person name="Lanie J.A."/>
            <person name="Ng W.-L."/>
            <person name="Kazmierczak K.M."/>
            <person name="Andrzejewski T.M."/>
            <person name="Davidsen T.M."/>
            <person name="Wayne K.J."/>
            <person name="Tettelin H."/>
            <person name="Glass J.I."/>
            <person name="Rusch D."/>
            <person name="Podicherti R."/>
            <person name="Tsui H.-C.T."/>
            <person name="Winkler M.E."/>
        </authorList>
    </citation>
    <scope>NUCLEOTIDE SEQUENCE</scope>
</reference>
<keyword evidence="1" id="KW-0963">Cytoplasm</keyword>
<protein>
    <recommendedName>
        <fullName evidence="5">Formate dehydrogenase accessory protein FdhE</fullName>
    </recommendedName>
</protein>
<dbReference type="Pfam" id="PF24859">
    <property type="entry name" value="FdhE_central"/>
    <property type="match status" value="1"/>
</dbReference>